<organism evidence="1">
    <name type="scientific">Ancoracysta twista</name>
    <dbReference type="NCBI Taxonomy" id="2044563"/>
    <lineage>
        <taxon>Eukaryota</taxon>
        <taxon>Provora</taxon>
        <taxon>Nebulidia</taxon>
        <taxon>Nebulidea</taxon>
        <taxon>Nebulidida</taxon>
        <taxon>Nebulidae</taxon>
    </lineage>
</organism>
<sequence>MVTNYKGFLLKVHKFRVLQRRSPRGSVVVGRISPKVTIPLSSLLKVRQRLFSFLKLYGNATNQPLFSQKELSLKKSRRKSQRLSNGARRPPLILSSKEKTVLLNRCLLKFSKKDKILFKNLLKNYRKLANK</sequence>
<accession>A0A2H4R8G8</accession>
<dbReference type="AlphaFoldDB" id="A0A2H4R8G8"/>
<dbReference type="EMBL" id="MG202008">
    <property type="protein sequence ID" value="ATY40945.1"/>
    <property type="molecule type" value="Genomic_DNA"/>
</dbReference>
<dbReference type="RefSeq" id="YP_009446457.1">
    <property type="nucleotide sequence ID" value="NC_036491.1"/>
</dbReference>
<protein>
    <submittedName>
        <fullName evidence="1">Orf131</fullName>
    </submittedName>
</protein>
<reference evidence="1" key="1">
    <citation type="journal article" date="2017" name="Curr. Biol.">
        <title>A New Lineage of Eukaryotes Illuminates Early Mitochondrial Genome Reduction.</title>
        <authorList>
            <person name="Janouskovec J."/>
            <person name="Tikhonenkov D.V."/>
            <person name="Burki F."/>
            <person name="Howe A.T."/>
            <person name="Rohwer F.L."/>
            <person name="Mylnikov A.P."/>
            <person name="Keeling P.J."/>
        </authorList>
    </citation>
    <scope>NUCLEOTIDE SEQUENCE</scope>
    <source>
        <strain evidence="1">TD-1</strain>
    </source>
</reference>
<dbReference type="GeneID" id="35199397"/>
<keyword evidence="1" id="KW-0496">Mitochondrion</keyword>
<evidence type="ECO:0000313" key="1">
    <source>
        <dbReference type="EMBL" id="ATY40945.1"/>
    </source>
</evidence>
<gene>
    <name evidence="1" type="primary">orf131</name>
</gene>
<proteinExistence type="predicted"/>
<name>A0A2H4R8G8_9EUKA</name>
<geneLocation type="mitochondrion" evidence="1"/>